<dbReference type="RefSeq" id="WP_180500027.1">
    <property type="nucleotide sequence ID" value="NZ_CAIJCS010000019.1"/>
</dbReference>
<dbReference type="AlphaFoldDB" id="A0A6V6Y435"/>
<name>A0A6V6Y435_9FIRM</name>
<organism evidence="1 2">
    <name type="scientific">Aedoeadaptatus nemausensis</name>
    <dbReference type="NCBI Taxonomy" id="2582829"/>
    <lineage>
        <taxon>Bacteria</taxon>
        <taxon>Bacillati</taxon>
        <taxon>Bacillota</taxon>
        <taxon>Tissierellia</taxon>
        <taxon>Tissierellales</taxon>
        <taxon>Peptoniphilaceae</taxon>
        <taxon>Aedoeadaptatus</taxon>
    </lineage>
</organism>
<reference evidence="1 2" key="1">
    <citation type="submission" date="2020-06" db="EMBL/GenBank/DDBJ databases">
        <authorList>
            <person name="Criscuolo A."/>
        </authorList>
    </citation>
    <scope>NUCLEOTIDE SEQUENCE [LARGE SCALE GENOMIC DNA]</scope>
    <source>
        <strain evidence="1">1804121828</strain>
    </source>
</reference>
<accession>A0A6V6Y435</accession>
<dbReference type="Proteomes" id="UP000586454">
    <property type="component" value="Unassembled WGS sequence"/>
</dbReference>
<evidence type="ECO:0000313" key="1">
    <source>
        <dbReference type="EMBL" id="CAC9931755.1"/>
    </source>
</evidence>
<gene>
    <name evidence="1" type="ORF">PEPNEM18_01074</name>
</gene>
<protein>
    <submittedName>
        <fullName evidence="1">Uncharacterized protein</fullName>
    </submittedName>
</protein>
<sequence length="56" mass="6495">MEEMLNELREIKKLLRIIAQNTEPLADKSLLVDREKFMDALYESLAEARRDSSSAL</sequence>
<comment type="caution">
    <text evidence="1">The sequence shown here is derived from an EMBL/GenBank/DDBJ whole genome shotgun (WGS) entry which is preliminary data.</text>
</comment>
<keyword evidence="2" id="KW-1185">Reference proteome</keyword>
<evidence type="ECO:0000313" key="2">
    <source>
        <dbReference type="Proteomes" id="UP000586454"/>
    </source>
</evidence>
<proteinExistence type="predicted"/>
<dbReference type="EMBL" id="CAIJCS010000019">
    <property type="protein sequence ID" value="CAC9931755.1"/>
    <property type="molecule type" value="Genomic_DNA"/>
</dbReference>